<gene>
    <name evidence="1" type="ORF">SA2016_0018</name>
</gene>
<dbReference type="AlphaFoldDB" id="A0A126ZUF1"/>
<name>A0A126ZUF1_9MICC</name>
<reference evidence="1 2" key="1">
    <citation type="submission" date="2016-02" db="EMBL/GenBank/DDBJ databases">
        <title>Complete genome of Sinomonas atrocyanea KCTC 3377.</title>
        <authorList>
            <person name="Kim K.M."/>
        </authorList>
    </citation>
    <scope>NUCLEOTIDE SEQUENCE [LARGE SCALE GENOMIC DNA]</scope>
    <source>
        <strain evidence="1 2">KCTC 3377</strain>
    </source>
</reference>
<sequence length="152" mass="16834">MDTTRESVTERAPRLPEQAIALNAIVASALPWNLGTARGPSKYTVMVALSRRAEPYEIDLIQDPSTVRRLRDAGYEGVNLAIAGRRLLVEHTNLEQLRAGLAGELARLFRDVSIASLAQHSQRRSELEAMVLLERDRREAVEALAAGVRFTC</sequence>
<dbReference type="Proteomes" id="UP000070134">
    <property type="component" value="Chromosome"/>
</dbReference>
<accession>A0A126ZUF1</accession>
<evidence type="ECO:0000313" key="2">
    <source>
        <dbReference type="Proteomes" id="UP000070134"/>
    </source>
</evidence>
<evidence type="ECO:0000313" key="1">
    <source>
        <dbReference type="EMBL" id="AMM30723.1"/>
    </source>
</evidence>
<dbReference type="RefSeq" id="WP_066494101.1">
    <property type="nucleotide sequence ID" value="NZ_BJMO01000013.1"/>
</dbReference>
<dbReference type="OrthoDB" id="5007551at2"/>
<dbReference type="KEGG" id="satk:SA2016_0018"/>
<keyword evidence="2" id="KW-1185">Reference proteome</keyword>
<proteinExistence type="predicted"/>
<organism evidence="1 2">
    <name type="scientific">Sinomonas atrocyanea</name>
    <dbReference type="NCBI Taxonomy" id="37927"/>
    <lineage>
        <taxon>Bacteria</taxon>
        <taxon>Bacillati</taxon>
        <taxon>Actinomycetota</taxon>
        <taxon>Actinomycetes</taxon>
        <taxon>Micrococcales</taxon>
        <taxon>Micrococcaceae</taxon>
        <taxon>Sinomonas</taxon>
    </lineage>
</organism>
<dbReference type="EMBL" id="CP014518">
    <property type="protein sequence ID" value="AMM30723.1"/>
    <property type="molecule type" value="Genomic_DNA"/>
</dbReference>
<protein>
    <submittedName>
        <fullName evidence="1">Uncharacterized protein</fullName>
    </submittedName>
</protein>